<comment type="caution">
    <text evidence="2">The sequence shown here is derived from an EMBL/GenBank/DDBJ whole genome shotgun (WGS) entry which is preliminary data.</text>
</comment>
<feature type="compositionally biased region" description="Polar residues" evidence="1">
    <location>
        <begin position="137"/>
        <end position="147"/>
    </location>
</feature>
<evidence type="ECO:0000313" key="3">
    <source>
        <dbReference type="Proteomes" id="UP000527355"/>
    </source>
</evidence>
<dbReference type="Proteomes" id="UP000527355">
    <property type="component" value="Unassembled WGS sequence"/>
</dbReference>
<evidence type="ECO:0000313" key="2">
    <source>
        <dbReference type="EMBL" id="KAF6355342.1"/>
    </source>
</evidence>
<feature type="region of interest" description="Disordered" evidence="1">
    <location>
        <begin position="66"/>
        <end position="112"/>
    </location>
</feature>
<feature type="compositionally biased region" description="Polar residues" evidence="1">
    <location>
        <begin position="70"/>
        <end position="84"/>
    </location>
</feature>
<organism evidence="2 3">
    <name type="scientific">Myotis myotis</name>
    <name type="common">Greater mouse-eared bat</name>
    <name type="synonym">Vespertilio myotis</name>
    <dbReference type="NCBI Taxonomy" id="51298"/>
    <lineage>
        <taxon>Eukaryota</taxon>
        <taxon>Metazoa</taxon>
        <taxon>Chordata</taxon>
        <taxon>Craniata</taxon>
        <taxon>Vertebrata</taxon>
        <taxon>Euteleostomi</taxon>
        <taxon>Mammalia</taxon>
        <taxon>Eutheria</taxon>
        <taxon>Laurasiatheria</taxon>
        <taxon>Chiroptera</taxon>
        <taxon>Yangochiroptera</taxon>
        <taxon>Vespertilionidae</taxon>
        <taxon>Myotis</taxon>
    </lineage>
</organism>
<reference evidence="2 3" key="1">
    <citation type="journal article" date="2020" name="Nature">
        <title>Six reference-quality genomes reveal evolution of bat adaptations.</title>
        <authorList>
            <person name="Jebb D."/>
            <person name="Huang Z."/>
            <person name="Pippel M."/>
            <person name="Hughes G.M."/>
            <person name="Lavrichenko K."/>
            <person name="Devanna P."/>
            <person name="Winkler S."/>
            <person name="Jermiin L.S."/>
            <person name="Skirmuntt E.C."/>
            <person name="Katzourakis A."/>
            <person name="Burkitt-Gray L."/>
            <person name="Ray D.A."/>
            <person name="Sullivan K.A.M."/>
            <person name="Roscito J.G."/>
            <person name="Kirilenko B.M."/>
            <person name="Davalos L.M."/>
            <person name="Corthals A.P."/>
            <person name="Power M.L."/>
            <person name="Jones G."/>
            <person name="Ransome R.D."/>
            <person name="Dechmann D.K.N."/>
            <person name="Locatelli A.G."/>
            <person name="Puechmaille S.J."/>
            <person name="Fedrigo O."/>
            <person name="Jarvis E.D."/>
            <person name="Hiller M."/>
            <person name="Vernes S.C."/>
            <person name="Myers E.W."/>
            <person name="Teeling E.C."/>
        </authorList>
    </citation>
    <scope>NUCLEOTIDE SEQUENCE [LARGE SCALE GENOMIC DNA]</scope>
    <source>
        <strain evidence="2">MMyoMyo1</strain>
        <tissue evidence="2">Flight muscle</tissue>
    </source>
</reference>
<protein>
    <submittedName>
        <fullName evidence="2">Uncharacterized protein</fullName>
    </submittedName>
</protein>
<gene>
    <name evidence="2" type="ORF">mMyoMyo1_011508</name>
</gene>
<sequence>MTAERGLTFLDATLADPLRPPASQLLVFGIFNFFFKKCQSCVQHTWVSKHNRGGWSVLFWRGRGERGENNHTTQPWTTSRSIRGNSDGGGLAACSEPGEGESGTPSHAPHTAWHARPAPTAVIRLTSTSRCAHSFPQTQADLHSSIPQRGGSPPRHLQGMEDTAQQQGTSFEFFRHREVKRAQREALVEHRPQPTVCATGPGVWPLLDRGKGQTVARAWNSFCLELDSSVLAVGKWFSIESIIFFLSLNIYSLKLYLFVSLGKSASAYSQ</sequence>
<dbReference type="AlphaFoldDB" id="A0A7J7Y038"/>
<evidence type="ECO:0000256" key="1">
    <source>
        <dbReference type="SAM" id="MobiDB-lite"/>
    </source>
</evidence>
<keyword evidence="3" id="KW-1185">Reference proteome</keyword>
<proteinExistence type="predicted"/>
<feature type="region of interest" description="Disordered" evidence="1">
    <location>
        <begin position="137"/>
        <end position="159"/>
    </location>
</feature>
<accession>A0A7J7Y038</accession>
<name>A0A7J7Y038_MYOMY</name>
<dbReference type="EMBL" id="JABWUV010000005">
    <property type="protein sequence ID" value="KAF6355342.1"/>
    <property type="molecule type" value="Genomic_DNA"/>
</dbReference>